<name>A0A058Z6H3_FONAL</name>
<organism evidence="1">
    <name type="scientific">Fonticula alba</name>
    <name type="common">Slime mold</name>
    <dbReference type="NCBI Taxonomy" id="691883"/>
    <lineage>
        <taxon>Eukaryota</taxon>
        <taxon>Rotosphaerida</taxon>
        <taxon>Fonticulaceae</taxon>
        <taxon>Fonticula</taxon>
    </lineage>
</organism>
<dbReference type="EMBL" id="KB932205">
    <property type="protein sequence ID" value="KCV69884.1"/>
    <property type="molecule type" value="Genomic_DNA"/>
</dbReference>
<dbReference type="RefSeq" id="XP_009495490.1">
    <property type="nucleotide sequence ID" value="XM_009497215.1"/>
</dbReference>
<dbReference type="GeneID" id="20528076"/>
<dbReference type="AlphaFoldDB" id="A0A058Z6H3"/>
<reference evidence="1" key="1">
    <citation type="submission" date="2013-04" db="EMBL/GenBank/DDBJ databases">
        <title>The Genome Sequence of Fonticula alba ATCC 38817.</title>
        <authorList>
            <consortium name="The Broad Institute Genomics Platform"/>
            <person name="Russ C."/>
            <person name="Cuomo C."/>
            <person name="Burger G."/>
            <person name="Gray M.W."/>
            <person name="Holland P.W.H."/>
            <person name="King N."/>
            <person name="Lang F.B.F."/>
            <person name="Roger A.J."/>
            <person name="Ruiz-Trillo I."/>
            <person name="Brown M."/>
            <person name="Walker B."/>
            <person name="Young S."/>
            <person name="Zeng Q."/>
            <person name="Gargeya S."/>
            <person name="Fitzgerald M."/>
            <person name="Haas B."/>
            <person name="Abouelleil A."/>
            <person name="Allen A.W."/>
            <person name="Alvarado L."/>
            <person name="Arachchi H.M."/>
            <person name="Berlin A.M."/>
            <person name="Chapman S.B."/>
            <person name="Gainer-Dewar J."/>
            <person name="Goldberg J."/>
            <person name="Griggs A."/>
            <person name="Gujja S."/>
            <person name="Hansen M."/>
            <person name="Howarth C."/>
            <person name="Imamovic A."/>
            <person name="Ireland A."/>
            <person name="Larimer J."/>
            <person name="McCowan C."/>
            <person name="Murphy C."/>
            <person name="Pearson M."/>
            <person name="Poon T.W."/>
            <person name="Priest M."/>
            <person name="Roberts A."/>
            <person name="Saif S."/>
            <person name="Shea T."/>
            <person name="Sisk P."/>
            <person name="Sykes S."/>
            <person name="Wortman J."/>
            <person name="Nusbaum C."/>
            <person name="Birren B."/>
        </authorList>
    </citation>
    <scope>NUCLEOTIDE SEQUENCE [LARGE SCALE GENOMIC DNA]</scope>
    <source>
        <strain evidence="1">ATCC 38817</strain>
    </source>
</reference>
<dbReference type="Proteomes" id="UP000030693">
    <property type="component" value="Unassembled WGS sequence"/>
</dbReference>
<proteinExistence type="predicted"/>
<keyword evidence="2" id="KW-1185">Reference proteome</keyword>
<evidence type="ECO:0000313" key="1">
    <source>
        <dbReference type="EMBL" id="KCV69884.1"/>
    </source>
</evidence>
<gene>
    <name evidence="1" type="ORF">H696_03351</name>
</gene>
<evidence type="ECO:0000313" key="2">
    <source>
        <dbReference type="Proteomes" id="UP000030693"/>
    </source>
</evidence>
<sequence>MLSRGLLSTSAAAAHRLTAVAAARPQVVLATPAGAQFYSKKAAKKSAKKKTVSEDDIIMDPKEAQAVLARTVDFINPVGDIPTKYSPDTLENRERVNFILYANRIFRQAQHNLHVEHIRRKVALHREARLELQTDAPRLFRVIDRRYESWSNVPLGSPAYALKPALERTMPLDMLDPMDTPPHKPRITQI</sequence>
<accession>A0A058Z6H3</accession>
<protein>
    <submittedName>
        <fullName evidence="1">Uncharacterized protein</fullName>
    </submittedName>
</protein>